<evidence type="ECO:0000256" key="11">
    <source>
        <dbReference type="ARBA" id="ARBA00030399"/>
    </source>
</evidence>
<evidence type="ECO:0000256" key="7">
    <source>
        <dbReference type="ARBA" id="ARBA00022603"/>
    </source>
</evidence>
<evidence type="ECO:0000256" key="14">
    <source>
        <dbReference type="PROSITE-ProRule" id="PRU01023"/>
    </source>
</evidence>
<organism evidence="16 17">
    <name type="scientific">Marivibrio halodurans</name>
    <dbReference type="NCBI Taxonomy" id="2039722"/>
    <lineage>
        <taxon>Bacteria</taxon>
        <taxon>Pseudomonadati</taxon>
        <taxon>Pseudomonadota</taxon>
        <taxon>Alphaproteobacteria</taxon>
        <taxon>Rhodospirillales</taxon>
        <taxon>Rhodospirillaceae</taxon>
        <taxon>Marivibrio</taxon>
    </lineage>
</organism>
<dbReference type="PROSITE" id="PS51686">
    <property type="entry name" value="SAM_MT_RSMB_NOP"/>
    <property type="match status" value="1"/>
</dbReference>
<protein>
    <recommendedName>
        <fullName evidence="4">16S rRNA (cytosine(967)-C(5))-methyltransferase</fullName>
        <ecNumber evidence="4">2.1.1.176</ecNumber>
    </recommendedName>
    <alternativeName>
        <fullName evidence="11">16S rRNA m5C967 methyltransferase</fullName>
    </alternativeName>
    <alternativeName>
        <fullName evidence="12">rRNA (cytosine-C(5)-)-methyltransferase RsmB</fullName>
    </alternativeName>
</protein>
<evidence type="ECO:0000256" key="9">
    <source>
        <dbReference type="ARBA" id="ARBA00022691"/>
    </source>
</evidence>
<comment type="catalytic activity">
    <reaction evidence="13">
        <text>cytidine(967) in 16S rRNA + S-adenosyl-L-methionine = 5-methylcytidine(967) in 16S rRNA + S-adenosyl-L-homocysteine + H(+)</text>
        <dbReference type="Rhea" id="RHEA:42748"/>
        <dbReference type="Rhea" id="RHEA-COMP:10219"/>
        <dbReference type="Rhea" id="RHEA-COMP:10220"/>
        <dbReference type="ChEBI" id="CHEBI:15378"/>
        <dbReference type="ChEBI" id="CHEBI:57856"/>
        <dbReference type="ChEBI" id="CHEBI:59789"/>
        <dbReference type="ChEBI" id="CHEBI:74483"/>
        <dbReference type="ChEBI" id="CHEBI:82748"/>
        <dbReference type="EC" id="2.1.1.176"/>
    </reaction>
</comment>
<reference evidence="16" key="1">
    <citation type="submission" date="2021-04" db="EMBL/GenBank/DDBJ databases">
        <authorList>
            <person name="Zhang D.-C."/>
        </authorList>
    </citation>
    <scope>NUCLEOTIDE SEQUENCE</scope>
    <source>
        <strain evidence="16">CGMCC 1.15697</strain>
    </source>
</reference>
<dbReference type="Pfam" id="PF01029">
    <property type="entry name" value="NusB"/>
    <property type="match status" value="1"/>
</dbReference>
<evidence type="ECO:0000256" key="8">
    <source>
        <dbReference type="ARBA" id="ARBA00022679"/>
    </source>
</evidence>
<dbReference type="AlphaFoldDB" id="A0A8J7SB51"/>
<keyword evidence="9 14" id="KW-0949">S-adenosyl-L-methionine</keyword>
<evidence type="ECO:0000256" key="3">
    <source>
        <dbReference type="ARBA" id="ARBA00007494"/>
    </source>
</evidence>
<dbReference type="GO" id="GO:0006355">
    <property type="term" value="P:regulation of DNA-templated transcription"/>
    <property type="evidence" value="ECO:0007669"/>
    <property type="project" value="InterPro"/>
</dbReference>
<evidence type="ECO:0000256" key="6">
    <source>
        <dbReference type="ARBA" id="ARBA00022552"/>
    </source>
</evidence>
<dbReference type="SUPFAM" id="SSF48013">
    <property type="entry name" value="NusB-like"/>
    <property type="match status" value="1"/>
</dbReference>
<keyword evidence="17" id="KW-1185">Reference proteome</keyword>
<dbReference type="EC" id="2.1.1.176" evidence="4"/>
<evidence type="ECO:0000259" key="15">
    <source>
        <dbReference type="PROSITE" id="PS51686"/>
    </source>
</evidence>
<dbReference type="GO" id="GO:0005737">
    <property type="term" value="C:cytoplasm"/>
    <property type="evidence" value="ECO:0007669"/>
    <property type="project" value="UniProtKB-SubCell"/>
</dbReference>
<dbReference type="NCBIfam" id="TIGR00563">
    <property type="entry name" value="rsmB"/>
    <property type="match status" value="1"/>
</dbReference>
<evidence type="ECO:0000256" key="12">
    <source>
        <dbReference type="ARBA" id="ARBA00031088"/>
    </source>
</evidence>
<evidence type="ECO:0000256" key="10">
    <source>
        <dbReference type="ARBA" id="ARBA00022884"/>
    </source>
</evidence>
<sequence>MRDSQTFENDGARESGGLAARRAAFLLLDAVLTRRQALDDALERATAPTGALAEVPEARDRGFARTMVLTVLRRLGQIDQLIDRYMAHEPKGKAQSVRHILRLGTAQIIFLGTPPHAAVDTSVALAVALRLGAFKGLVNAILRRIAKEGTAIARKQEPGRLNSPAWLRERWIAAYGEAAARAIGEAHLGEPPLDLTLADASTGADWAARLGGQLLDRAGTVRLAQTGDVRALPGFAEGAWWVQDAAAALPARLLAEAAGGLADKRVIDLCAAPGGKTAQLAAMGASVTALDRSAPRLRRLSENLARLSLTAEVVTADAAEWRPEVPVDAILLDAPCSATGTLRRHPDIAHLKGQGDVDRLAALQRRLIAAAADMLNPGGVLVYATCSLQPEEGEEAVEAALADGLPLERIVEAPAALGGFREALRRDGSVRTLPYLRGEEGGCDGFFIARLRKRPG</sequence>
<evidence type="ECO:0000256" key="5">
    <source>
        <dbReference type="ARBA" id="ARBA00022490"/>
    </source>
</evidence>
<dbReference type="PANTHER" id="PTHR22807">
    <property type="entry name" value="NOP2 YEAST -RELATED NOL1/NOP2/FMU SUN DOMAIN-CONTAINING"/>
    <property type="match status" value="1"/>
</dbReference>
<dbReference type="GO" id="GO:0003723">
    <property type="term" value="F:RNA binding"/>
    <property type="evidence" value="ECO:0007669"/>
    <property type="project" value="UniProtKB-UniRule"/>
</dbReference>
<dbReference type="InterPro" id="IPR004573">
    <property type="entry name" value="rRNA_ssu_MeTfrase_B"/>
</dbReference>
<dbReference type="InterPro" id="IPR023267">
    <property type="entry name" value="RCMT"/>
</dbReference>
<keyword evidence="8 14" id="KW-0808">Transferase</keyword>
<comment type="caution">
    <text evidence="16">The sequence shown here is derived from an EMBL/GenBank/DDBJ whole genome shotgun (WGS) entry which is preliminary data.</text>
</comment>
<feature type="binding site" evidence="14">
    <location>
        <position position="291"/>
    </location>
    <ligand>
        <name>S-adenosyl-L-methionine</name>
        <dbReference type="ChEBI" id="CHEBI:59789"/>
    </ligand>
</feature>
<dbReference type="InterPro" id="IPR018314">
    <property type="entry name" value="RsmB/NOL1/NOP2-like_CS"/>
</dbReference>
<feature type="binding site" evidence="14">
    <location>
        <position position="333"/>
    </location>
    <ligand>
        <name>S-adenosyl-L-methionine</name>
        <dbReference type="ChEBI" id="CHEBI:59789"/>
    </ligand>
</feature>
<keyword evidence="6" id="KW-0698">rRNA processing</keyword>
<dbReference type="PRINTS" id="PR02008">
    <property type="entry name" value="RCMTFAMILY"/>
</dbReference>
<evidence type="ECO:0000256" key="4">
    <source>
        <dbReference type="ARBA" id="ARBA00012140"/>
    </source>
</evidence>
<evidence type="ECO:0000256" key="13">
    <source>
        <dbReference type="ARBA" id="ARBA00047283"/>
    </source>
</evidence>
<dbReference type="Gene3D" id="1.10.940.10">
    <property type="entry name" value="NusB-like"/>
    <property type="match status" value="1"/>
</dbReference>
<dbReference type="GO" id="GO:0008649">
    <property type="term" value="F:rRNA methyltransferase activity"/>
    <property type="evidence" value="ECO:0007669"/>
    <property type="project" value="InterPro"/>
</dbReference>
<comment type="similarity">
    <text evidence="3 14">Belongs to the class I-like SAM-binding methyltransferase superfamily. RsmB/NOP family.</text>
</comment>
<comment type="subcellular location">
    <subcellularLocation>
        <location evidence="2">Cytoplasm</location>
    </subcellularLocation>
</comment>
<evidence type="ECO:0000256" key="2">
    <source>
        <dbReference type="ARBA" id="ARBA00004496"/>
    </source>
</evidence>
<dbReference type="InterPro" id="IPR049560">
    <property type="entry name" value="MeTrfase_RsmB-F_NOP2_cat"/>
</dbReference>
<gene>
    <name evidence="16" type="primary">rsmB</name>
    <name evidence="16" type="ORF">KAJ83_17270</name>
</gene>
<dbReference type="InterPro" id="IPR006027">
    <property type="entry name" value="NusB_RsmB_TIM44"/>
</dbReference>
<feature type="binding site" evidence="14">
    <location>
        <begin position="270"/>
        <end position="276"/>
    </location>
    <ligand>
        <name>S-adenosyl-L-methionine</name>
        <dbReference type="ChEBI" id="CHEBI:59789"/>
    </ligand>
</feature>
<keyword evidence="7 14" id="KW-0489">Methyltransferase</keyword>
<feature type="domain" description="SAM-dependent MTase RsmB/NOP-type" evidence="15">
    <location>
        <begin position="155"/>
        <end position="454"/>
    </location>
</feature>
<dbReference type="InterPro" id="IPR035926">
    <property type="entry name" value="NusB-like_sf"/>
</dbReference>
<proteinExistence type="inferred from homology"/>
<keyword evidence="10 14" id="KW-0694">RNA-binding</keyword>
<dbReference type="CDD" id="cd02440">
    <property type="entry name" value="AdoMet_MTases"/>
    <property type="match status" value="1"/>
</dbReference>
<dbReference type="RefSeq" id="WP_210683362.1">
    <property type="nucleotide sequence ID" value="NZ_JAGMWN010000011.1"/>
</dbReference>
<feature type="binding site" evidence="14">
    <location>
        <position position="317"/>
    </location>
    <ligand>
        <name>S-adenosyl-L-methionine</name>
        <dbReference type="ChEBI" id="CHEBI:59789"/>
    </ligand>
</feature>
<dbReference type="Proteomes" id="UP000672602">
    <property type="component" value="Unassembled WGS sequence"/>
</dbReference>
<keyword evidence="5" id="KW-0963">Cytoplasm</keyword>
<comment type="function">
    <text evidence="1">Specifically methylates the cytosine at position 967 (m5C967) of 16S rRNA.</text>
</comment>
<dbReference type="Gene3D" id="3.40.50.150">
    <property type="entry name" value="Vaccinia Virus protein VP39"/>
    <property type="match status" value="1"/>
</dbReference>
<evidence type="ECO:0000313" key="17">
    <source>
        <dbReference type="Proteomes" id="UP000672602"/>
    </source>
</evidence>
<feature type="active site" description="Nucleophile" evidence="14">
    <location>
        <position position="386"/>
    </location>
</feature>
<accession>A0A8J7SB51</accession>
<dbReference type="EMBL" id="JAGMWN010000011">
    <property type="protein sequence ID" value="MBP5858772.1"/>
    <property type="molecule type" value="Genomic_DNA"/>
</dbReference>
<evidence type="ECO:0000256" key="1">
    <source>
        <dbReference type="ARBA" id="ARBA00002724"/>
    </source>
</evidence>
<dbReference type="PANTHER" id="PTHR22807:SF61">
    <property type="entry name" value="NOL1_NOP2_SUN FAMILY PROTEIN _ ANTITERMINATION NUSB DOMAIN-CONTAINING PROTEIN"/>
    <property type="match status" value="1"/>
</dbReference>
<dbReference type="InterPro" id="IPR001678">
    <property type="entry name" value="MeTrfase_RsmB-F_NOP2_dom"/>
</dbReference>
<dbReference type="Pfam" id="PF01189">
    <property type="entry name" value="Methyltr_RsmB-F"/>
    <property type="match status" value="1"/>
</dbReference>
<dbReference type="SUPFAM" id="SSF53335">
    <property type="entry name" value="S-adenosyl-L-methionine-dependent methyltransferases"/>
    <property type="match status" value="1"/>
</dbReference>
<dbReference type="FunFam" id="3.40.50.150:FF:000257">
    <property type="entry name" value="16S rRNA methyltransferase"/>
    <property type="match status" value="1"/>
</dbReference>
<evidence type="ECO:0000313" key="16">
    <source>
        <dbReference type="EMBL" id="MBP5858772.1"/>
    </source>
</evidence>
<dbReference type="PROSITE" id="PS01153">
    <property type="entry name" value="NOL1_NOP2_SUN"/>
    <property type="match status" value="1"/>
</dbReference>
<name>A0A8J7SB51_9PROT</name>
<dbReference type="InterPro" id="IPR029063">
    <property type="entry name" value="SAM-dependent_MTases_sf"/>
</dbReference>